<keyword evidence="1" id="KW-1133">Transmembrane helix</keyword>
<reference evidence="3 4" key="1">
    <citation type="submission" date="2019-02" db="EMBL/GenBank/DDBJ databases">
        <title>Pedobacter sp. RP-1-13 sp. nov., isolated from Arctic soil.</title>
        <authorList>
            <person name="Dahal R.H."/>
        </authorList>
    </citation>
    <scope>NUCLEOTIDE SEQUENCE [LARGE SCALE GENOMIC DNA]</scope>
    <source>
        <strain evidence="3 4">RP-1-13</strain>
    </source>
</reference>
<evidence type="ECO:0000313" key="4">
    <source>
        <dbReference type="Proteomes" id="UP000292884"/>
    </source>
</evidence>
<dbReference type="EMBL" id="SJSK01000001">
    <property type="protein sequence ID" value="TCC93388.1"/>
    <property type="molecule type" value="Genomic_DNA"/>
</dbReference>
<dbReference type="RefSeq" id="WP_131551257.1">
    <property type="nucleotide sequence ID" value="NZ_SJSK01000001.1"/>
</dbReference>
<feature type="transmembrane region" description="Helical" evidence="1">
    <location>
        <begin position="104"/>
        <end position="127"/>
    </location>
</feature>
<feature type="chain" id="PRO_5020591224" evidence="2">
    <location>
        <begin position="20"/>
        <end position="250"/>
    </location>
</feature>
<sequence length="250" mass="29146">MRLLLVFFLLFIGAFNAQATALQKPVAKTVIKPKVVKKPLVLKIDSSKVELRTVDEQAVNNYSKQKEFIYDDVAPASMSMWDKFWRWFWRLLGRLLNGEVSGGIIKYLLIALLVVGVVYAVIKIIGLDLKLLTKKSKGVEVPYEESLENIHEIDFDSQLEQAIENGNYRLAVRLLYLRTLKHLTDRNLIDWKLEKTNQTYVAELTNENYKSEFTSLTNQFEYIWYGEFFIDKHTFEPINESFQSFNQSTK</sequence>
<gene>
    <name evidence="3" type="ORF">EZ428_01040</name>
</gene>
<feature type="signal peptide" evidence="2">
    <location>
        <begin position="1"/>
        <end position="19"/>
    </location>
</feature>
<protein>
    <submittedName>
        <fullName evidence="3">DUF4129 domain-containing protein</fullName>
    </submittedName>
</protein>
<keyword evidence="4" id="KW-1185">Reference proteome</keyword>
<keyword evidence="2" id="KW-0732">Signal</keyword>
<keyword evidence="1" id="KW-0472">Membrane</keyword>
<comment type="caution">
    <text evidence="3">The sequence shown here is derived from an EMBL/GenBank/DDBJ whole genome shotgun (WGS) entry which is preliminary data.</text>
</comment>
<keyword evidence="1" id="KW-0812">Transmembrane</keyword>
<proteinExistence type="predicted"/>
<name>A0A4R0N0W0_9SPHI</name>
<organism evidence="3 4">
    <name type="scientific">Pedobacter frigiditerrae</name>
    <dbReference type="NCBI Taxonomy" id="2530452"/>
    <lineage>
        <taxon>Bacteria</taxon>
        <taxon>Pseudomonadati</taxon>
        <taxon>Bacteroidota</taxon>
        <taxon>Sphingobacteriia</taxon>
        <taxon>Sphingobacteriales</taxon>
        <taxon>Sphingobacteriaceae</taxon>
        <taxon>Pedobacter</taxon>
    </lineage>
</organism>
<evidence type="ECO:0000256" key="2">
    <source>
        <dbReference type="SAM" id="SignalP"/>
    </source>
</evidence>
<dbReference type="AlphaFoldDB" id="A0A4R0N0W0"/>
<evidence type="ECO:0000313" key="3">
    <source>
        <dbReference type="EMBL" id="TCC93388.1"/>
    </source>
</evidence>
<accession>A0A4R0N0W0</accession>
<dbReference type="Proteomes" id="UP000292884">
    <property type="component" value="Unassembled WGS sequence"/>
</dbReference>
<evidence type="ECO:0000256" key="1">
    <source>
        <dbReference type="SAM" id="Phobius"/>
    </source>
</evidence>
<dbReference type="OrthoDB" id="5491447at2"/>